<sequence>MLQITNNTPFSVGLDVFPDVRGVDTVHVAVKACFWLGSPLRVAEEQVPLHASDVYWGEPGQSSIKVPGDRHLIKPCTDVLLVGQAHAPRGKAVRELMVELSVAELRQAVRVVGDRSWTGVASLSRATAPEPFVAMPLVYERAFGGCYAPVEGRALEEPRNPVGRGFRGTRGRDMKGLPLPNLEDPRSPVLEAGDAAVPACFAPIAPAWSPRRECAGTYDEAWRRHRAPYLPHDFDPRYFNVAPEALRARGYLQGGEAVRVENASSEGPLHLALPICRLSIEVRIAGARRALRPELETILIEPDERRLCMVWRAATRCDKQVLQIDQATVWLDELRLT</sequence>
<feature type="region of interest" description="Disordered" evidence="1">
    <location>
        <begin position="159"/>
        <end position="185"/>
    </location>
</feature>
<reference evidence="3" key="1">
    <citation type="submission" date="2022-11" db="EMBL/GenBank/DDBJ databases">
        <title>Minimal conservation of predation-associated metabolite biosynthetic gene clusters underscores biosynthetic potential of Myxococcota including descriptions for ten novel species: Archangium lansinium sp. nov., Myxococcus landrumus sp. nov., Nannocystis bai.</title>
        <authorList>
            <person name="Ahearne A."/>
            <person name="Stevens C."/>
            <person name="Dowd S."/>
        </authorList>
    </citation>
    <scope>NUCLEOTIDE SEQUENCE</scope>
    <source>
        <strain evidence="3">Fl3</strain>
    </source>
</reference>
<feature type="domain" description="DUF2169" evidence="2">
    <location>
        <begin position="22"/>
        <end position="312"/>
    </location>
</feature>
<protein>
    <submittedName>
        <fullName evidence="3">DUF2169 domain-containing protein</fullName>
    </submittedName>
</protein>
<evidence type="ECO:0000259" key="2">
    <source>
        <dbReference type="Pfam" id="PF09937"/>
    </source>
</evidence>
<evidence type="ECO:0000313" key="4">
    <source>
        <dbReference type="Proteomes" id="UP001164459"/>
    </source>
</evidence>
<evidence type="ECO:0000313" key="3">
    <source>
        <dbReference type="EMBL" id="WAS94858.1"/>
    </source>
</evidence>
<organism evidence="3 4">
    <name type="scientific">Nannocystis punicea</name>
    <dbReference type="NCBI Taxonomy" id="2995304"/>
    <lineage>
        <taxon>Bacteria</taxon>
        <taxon>Pseudomonadati</taxon>
        <taxon>Myxococcota</taxon>
        <taxon>Polyangia</taxon>
        <taxon>Nannocystales</taxon>
        <taxon>Nannocystaceae</taxon>
        <taxon>Nannocystis</taxon>
    </lineage>
</organism>
<dbReference type="EMBL" id="CP114040">
    <property type="protein sequence ID" value="WAS94858.1"/>
    <property type="molecule type" value="Genomic_DNA"/>
</dbReference>
<dbReference type="Pfam" id="PF09937">
    <property type="entry name" value="DUF2169"/>
    <property type="match status" value="1"/>
</dbReference>
<evidence type="ECO:0000256" key="1">
    <source>
        <dbReference type="SAM" id="MobiDB-lite"/>
    </source>
</evidence>
<accession>A0ABY7H6D6</accession>
<proteinExistence type="predicted"/>
<dbReference type="Proteomes" id="UP001164459">
    <property type="component" value="Chromosome"/>
</dbReference>
<gene>
    <name evidence="3" type="ORF">O0S08_01745</name>
</gene>
<name>A0ABY7H6D6_9BACT</name>
<keyword evidence="4" id="KW-1185">Reference proteome</keyword>
<dbReference type="InterPro" id="IPR018683">
    <property type="entry name" value="DUF2169"/>
</dbReference>
<dbReference type="RefSeq" id="WP_269037193.1">
    <property type="nucleotide sequence ID" value="NZ_CP114040.1"/>
</dbReference>